<reference evidence="3" key="1">
    <citation type="journal article" date="2019" name="Int. J. Syst. Evol. Microbiol.">
        <title>The Global Catalogue of Microorganisms (GCM) 10K type strain sequencing project: providing services to taxonomists for standard genome sequencing and annotation.</title>
        <authorList>
            <consortium name="The Broad Institute Genomics Platform"/>
            <consortium name="The Broad Institute Genome Sequencing Center for Infectious Disease"/>
            <person name="Wu L."/>
            <person name="Ma J."/>
        </authorList>
    </citation>
    <scope>NUCLEOTIDE SEQUENCE [LARGE SCALE GENOMIC DNA]</scope>
    <source>
        <strain evidence="3">KCTC 52416</strain>
    </source>
</reference>
<feature type="signal peptide" evidence="1">
    <location>
        <begin position="1"/>
        <end position="20"/>
    </location>
</feature>
<organism evidence="2 3">
    <name type="scientific">Parapedobacter deserti</name>
    <dbReference type="NCBI Taxonomy" id="1912957"/>
    <lineage>
        <taxon>Bacteria</taxon>
        <taxon>Pseudomonadati</taxon>
        <taxon>Bacteroidota</taxon>
        <taxon>Sphingobacteriia</taxon>
        <taxon>Sphingobacteriales</taxon>
        <taxon>Sphingobacteriaceae</taxon>
        <taxon>Parapedobacter</taxon>
    </lineage>
</organism>
<keyword evidence="1" id="KW-0732">Signal</keyword>
<dbReference type="Proteomes" id="UP001595526">
    <property type="component" value="Unassembled WGS sequence"/>
</dbReference>
<protein>
    <recommendedName>
        <fullName evidence="4">Carboxypeptidase regulatory-like domain-containing protein</fullName>
    </recommendedName>
</protein>
<gene>
    <name evidence="2" type="ORF">ACFOET_17145</name>
</gene>
<name>A0ABV7JQA1_9SPHI</name>
<sequence length="150" mass="16529">MMKKLSVFYLLMTTMAMSCAERTANDTDGTDDTSCEDVMCTFQFETITVKVVDGDGAPVTLDSIKVTRVSDKQDLTAGSTGIEGTFMHEPGVYMLADDGYDADAIPRFEETELHFEGFIGDSRVVSGDYMVTYDCCHISLVSGERELIVR</sequence>
<comment type="caution">
    <text evidence="2">The sequence shown here is derived from an EMBL/GenBank/DDBJ whole genome shotgun (WGS) entry which is preliminary data.</text>
</comment>
<accession>A0ABV7JQA1</accession>
<keyword evidence="3" id="KW-1185">Reference proteome</keyword>
<dbReference type="EMBL" id="JBHRTA010000038">
    <property type="protein sequence ID" value="MFC3199352.1"/>
    <property type="molecule type" value="Genomic_DNA"/>
</dbReference>
<evidence type="ECO:0008006" key="4">
    <source>
        <dbReference type="Google" id="ProtNLM"/>
    </source>
</evidence>
<dbReference type="PROSITE" id="PS51257">
    <property type="entry name" value="PROKAR_LIPOPROTEIN"/>
    <property type="match status" value="1"/>
</dbReference>
<evidence type="ECO:0000313" key="3">
    <source>
        <dbReference type="Proteomes" id="UP001595526"/>
    </source>
</evidence>
<evidence type="ECO:0000256" key="1">
    <source>
        <dbReference type="SAM" id="SignalP"/>
    </source>
</evidence>
<proteinExistence type="predicted"/>
<evidence type="ECO:0000313" key="2">
    <source>
        <dbReference type="EMBL" id="MFC3199352.1"/>
    </source>
</evidence>
<feature type="chain" id="PRO_5047224302" description="Carboxypeptidase regulatory-like domain-containing protein" evidence="1">
    <location>
        <begin position="21"/>
        <end position="150"/>
    </location>
</feature>
<dbReference type="RefSeq" id="WP_379024872.1">
    <property type="nucleotide sequence ID" value="NZ_JBHRTA010000038.1"/>
</dbReference>